<reference evidence="7" key="1">
    <citation type="submission" date="2015-12" db="EMBL/GenBank/DDBJ databases">
        <authorList>
            <person name="Tarr C.L."/>
            <person name="Gladney L.M."/>
        </authorList>
    </citation>
    <scope>NUCLEOTIDE SEQUENCE [LARGE SCALE GENOMIC DNA]</scope>
    <source>
        <strain evidence="7">2756-81</strain>
    </source>
</reference>
<protein>
    <submittedName>
        <fullName evidence="6">AAA family ATPase</fullName>
    </submittedName>
</protein>
<dbReference type="Gene3D" id="3.40.50.300">
    <property type="entry name" value="P-loop containing nucleotide triphosphate hydrolases"/>
    <property type="match status" value="1"/>
</dbReference>
<dbReference type="InterPro" id="IPR050764">
    <property type="entry name" value="CbbQ/NirQ/NorQ/GpvN"/>
</dbReference>
<evidence type="ECO:0000259" key="4">
    <source>
        <dbReference type="Pfam" id="PF07726"/>
    </source>
</evidence>
<dbReference type="GO" id="GO:0016887">
    <property type="term" value="F:ATP hydrolysis activity"/>
    <property type="evidence" value="ECO:0007669"/>
    <property type="project" value="InterPro"/>
</dbReference>
<dbReference type="PANTHER" id="PTHR42759:SF1">
    <property type="entry name" value="MAGNESIUM-CHELATASE SUBUNIT CHLD"/>
    <property type="match status" value="1"/>
</dbReference>
<dbReference type="GO" id="GO:0005524">
    <property type="term" value="F:ATP binding"/>
    <property type="evidence" value="ECO:0007669"/>
    <property type="project" value="UniProtKB-KW"/>
</dbReference>
<dbReference type="InterPro" id="IPR011703">
    <property type="entry name" value="ATPase_AAA-3"/>
</dbReference>
<name>A0A151JCR9_9VIBR</name>
<evidence type="ECO:0000256" key="2">
    <source>
        <dbReference type="ARBA" id="ARBA00022840"/>
    </source>
</evidence>
<dbReference type="Pfam" id="PF17863">
    <property type="entry name" value="AAA_lid_2"/>
    <property type="match status" value="1"/>
</dbReference>
<gene>
    <name evidence="6" type="ORF">AUQ44_16350</name>
</gene>
<feature type="domain" description="ATPase AAA-3" evidence="4">
    <location>
        <begin position="36"/>
        <end position="166"/>
    </location>
</feature>
<dbReference type="EMBL" id="LOMK01000002">
    <property type="protein sequence ID" value="KYN23561.1"/>
    <property type="molecule type" value="Genomic_DNA"/>
</dbReference>
<feature type="domain" description="ChlI/MoxR AAA lid" evidence="5">
    <location>
        <begin position="246"/>
        <end position="310"/>
    </location>
</feature>
<comment type="caution">
    <text evidence="6">The sequence shown here is derived from an EMBL/GenBank/DDBJ whole genome shotgun (WGS) entry which is preliminary data.</text>
</comment>
<evidence type="ECO:0000313" key="7">
    <source>
        <dbReference type="Proteomes" id="UP000075349"/>
    </source>
</evidence>
<evidence type="ECO:0000259" key="5">
    <source>
        <dbReference type="Pfam" id="PF17863"/>
    </source>
</evidence>
<accession>A0A151JCR9</accession>
<dbReference type="InterPro" id="IPR027417">
    <property type="entry name" value="P-loop_NTPase"/>
</dbReference>
<dbReference type="Pfam" id="PF07726">
    <property type="entry name" value="AAA_3"/>
    <property type="match status" value="1"/>
</dbReference>
<dbReference type="PANTHER" id="PTHR42759">
    <property type="entry name" value="MOXR FAMILY PROTEIN"/>
    <property type="match status" value="1"/>
</dbReference>
<evidence type="ECO:0000256" key="1">
    <source>
        <dbReference type="ARBA" id="ARBA00022741"/>
    </source>
</evidence>
<dbReference type="SUPFAM" id="SSF52540">
    <property type="entry name" value="P-loop containing nucleoside triphosphate hydrolases"/>
    <property type="match status" value="1"/>
</dbReference>
<evidence type="ECO:0000256" key="3">
    <source>
        <dbReference type="ARBA" id="ARBA00061607"/>
    </source>
</evidence>
<dbReference type="AlphaFoldDB" id="A0A151JCR9"/>
<sequence>MQHAHFEGLKSYLEGQVIGQHELVKQLLIALLADGHILVEGPPGLAKTRAVKSLADCIEGDFHRIQFTPDLLPADLTGTDIFRPETGDFTFQAGPIFNSLILADEINRAPAKVQAAMLEAMAEGQVTAGRHTYPLPDLFLVMATQNPIEQEGTYSLPEAQLDRFLLHLEVDFPDEENELAILRINRGEAKGEKAVDKPRVTQPEIFAARQAVLNVHMAETLEHYLVRLVMATRAPQQYSDELAGWISMGVSPRASIALDRCARAHAWLSGRDYVTPADIQAMAYPVLRHRIMLSYQAQAEGVTANQVIDKLLTLVGSV</sequence>
<keyword evidence="1" id="KW-0547">Nucleotide-binding</keyword>
<proteinExistence type="inferred from homology"/>
<comment type="similarity">
    <text evidence="3">Belongs to the MoxR family.</text>
</comment>
<organism evidence="6 7">
    <name type="scientific">Vibrio cidicii</name>
    <dbReference type="NCBI Taxonomy" id="1763883"/>
    <lineage>
        <taxon>Bacteria</taxon>
        <taxon>Pseudomonadati</taxon>
        <taxon>Pseudomonadota</taxon>
        <taxon>Gammaproteobacteria</taxon>
        <taxon>Vibrionales</taxon>
        <taxon>Vibrionaceae</taxon>
        <taxon>Vibrio</taxon>
    </lineage>
</organism>
<dbReference type="InterPro" id="IPR041628">
    <property type="entry name" value="ChlI/MoxR_AAA_lid"/>
</dbReference>
<dbReference type="Proteomes" id="UP000075349">
    <property type="component" value="Unassembled WGS sequence"/>
</dbReference>
<dbReference type="Gene3D" id="1.10.8.80">
    <property type="entry name" value="Magnesium chelatase subunit I, C-Terminal domain"/>
    <property type="match status" value="1"/>
</dbReference>
<dbReference type="FunFam" id="3.40.50.300:FF:000640">
    <property type="entry name" value="MoxR family ATPase"/>
    <property type="match status" value="1"/>
</dbReference>
<dbReference type="PIRSF" id="PIRSF002849">
    <property type="entry name" value="AAA_ATPase_chaperone_MoxR_prd"/>
    <property type="match status" value="1"/>
</dbReference>
<keyword evidence="2" id="KW-0067">ATP-binding</keyword>
<evidence type="ECO:0000313" key="6">
    <source>
        <dbReference type="EMBL" id="KYN23561.1"/>
    </source>
</evidence>